<evidence type="ECO:0000313" key="2">
    <source>
        <dbReference type="Proteomes" id="UP000016843"/>
    </source>
</evidence>
<organism evidence="1 2">
    <name type="scientific">Rhodonellum psychrophilum GCM71 = DSM 17998</name>
    <dbReference type="NCBI Taxonomy" id="1123057"/>
    <lineage>
        <taxon>Bacteria</taxon>
        <taxon>Pseudomonadati</taxon>
        <taxon>Bacteroidota</taxon>
        <taxon>Cytophagia</taxon>
        <taxon>Cytophagales</taxon>
        <taxon>Cytophagaceae</taxon>
        <taxon>Rhodonellum</taxon>
    </lineage>
</organism>
<evidence type="ECO:0000313" key="1">
    <source>
        <dbReference type="EMBL" id="ERM82779.1"/>
    </source>
</evidence>
<sequence length="77" mass="8855">MIICYGLFRRGQRGILYRILGLPYIGGNGDGFLNRGFFGCKRIGILEKGWSFFFYRRLLNQAFFFESSCANAAREIA</sequence>
<comment type="caution">
    <text evidence="1">The sequence shown here is derived from an EMBL/GenBank/DDBJ whole genome shotgun (WGS) entry which is preliminary data.</text>
</comment>
<accession>U5BYX7</accession>
<proteinExistence type="predicted"/>
<protein>
    <submittedName>
        <fullName evidence="1">Uncharacterized protein</fullName>
    </submittedName>
</protein>
<keyword evidence="2" id="KW-1185">Reference proteome</keyword>
<reference evidence="1 2" key="1">
    <citation type="journal article" date="2013" name="Genome Announc.">
        <title>Draft Genome Sequence of the Psychrophilic and Alkaliphilic Rhodonellum psychrophilum Strain GCM71T.</title>
        <authorList>
            <person name="Hauptmann A.L."/>
            <person name="Glaring M.A."/>
            <person name="Hallin P.F."/>
            <person name="Prieme A."/>
            <person name="Stougaard P."/>
        </authorList>
    </citation>
    <scope>NUCLEOTIDE SEQUENCE [LARGE SCALE GENOMIC DNA]</scope>
    <source>
        <strain evidence="1 2">GCM71</strain>
    </source>
</reference>
<name>U5BYX7_9BACT</name>
<dbReference type="Proteomes" id="UP000016843">
    <property type="component" value="Unassembled WGS sequence"/>
</dbReference>
<dbReference type="EMBL" id="AWXR01000021">
    <property type="protein sequence ID" value="ERM82779.1"/>
    <property type="molecule type" value="Genomic_DNA"/>
</dbReference>
<gene>
    <name evidence="1" type="ORF">P872_03725</name>
</gene>
<dbReference type="AlphaFoldDB" id="U5BYX7"/>